<protein>
    <submittedName>
        <fullName evidence="2">Opioid growth factor receptor-related protein</fullName>
    </submittedName>
</protein>
<name>A0ABV4XJ37_9CYAN</name>
<sequence>MNREVSKSEEYEERKEKWINPRNHNYLRITRILTSLRILGLSNYAIAFFNCLSQIYAQSSPKIGTETYNYWQNAVD</sequence>
<dbReference type="InterPro" id="IPR006757">
    <property type="entry name" value="OGF_rcpt"/>
</dbReference>
<evidence type="ECO:0000313" key="2">
    <source>
        <dbReference type="EMBL" id="MFB2891731.1"/>
    </source>
</evidence>
<dbReference type="RefSeq" id="WP_413261410.1">
    <property type="nucleotide sequence ID" value="NZ_JBHFNR010000015.1"/>
</dbReference>
<proteinExistence type="predicted"/>
<evidence type="ECO:0000259" key="1">
    <source>
        <dbReference type="Pfam" id="PF04664"/>
    </source>
</evidence>
<accession>A0ABV4XJ37</accession>
<comment type="caution">
    <text evidence="2">The sequence shown here is derived from an EMBL/GenBank/DDBJ whole genome shotgun (WGS) entry which is preliminary data.</text>
</comment>
<dbReference type="Pfam" id="PF04664">
    <property type="entry name" value="OGFr_N"/>
    <property type="match status" value="1"/>
</dbReference>
<keyword evidence="2" id="KW-0675">Receptor</keyword>
<keyword evidence="3" id="KW-1185">Reference proteome</keyword>
<gene>
    <name evidence="2" type="ORF">ACE1CI_02190</name>
</gene>
<dbReference type="EMBL" id="JBHFNR010000015">
    <property type="protein sequence ID" value="MFB2891731.1"/>
    <property type="molecule type" value="Genomic_DNA"/>
</dbReference>
<reference evidence="2 3" key="1">
    <citation type="submission" date="2024-09" db="EMBL/GenBank/DDBJ databases">
        <title>Floridaenema gen nov. (Aerosakkonemataceae, Aerosakkonematales ord. nov., Cyanobacteria) from benthic tropical and subtropical fresh waters, with the description of four new species.</title>
        <authorList>
            <person name="Moretto J.A."/>
            <person name="Berthold D.E."/>
            <person name="Lefler F.W."/>
            <person name="Huang I.-S."/>
            <person name="Laughinghouse H. IV."/>
        </authorList>
    </citation>
    <scope>NUCLEOTIDE SEQUENCE [LARGE SCALE GENOMIC DNA]</scope>
    <source>
        <strain evidence="2 3">BLCC-F50</strain>
    </source>
</reference>
<dbReference type="Proteomes" id="UP001576784">
    <property type="component" value="Unassembled WGS sequence"/>
</dbReference>
<organism evidence="2 3">
    <name type="scientific">Floridaenema flaviceps BLCC-F50</name>
    <dbReference type="NCBI Taxonomy" id="3153642"/>
    <lineage>
        <taxon>Bacteria</taxon>
        <taxon>Bacillati</taxon>
        <taxon>Cyanobacteriota</taxon>
        <taxon>Cyanophyceae</taxon>
        <taxon>Oscillatoriophycideae</taxon>
        <taxon>Aerosakkonematales</taxon>
        <taxon>Aerosakkonemataceae</taxon>
        <taxon>Floridanema</taxon>
        <taxon>Floridanema flaviceps</taxon>
    </lineage>
</organism>
<feature type="domain" description="Opioid growth factor receptor (OGFr) conserved" evidence="1">
    <location>
        <begin position="4"/>
        <end position="75"/>
    </location>
</feature>
<evidence type="ECO:0000313" key="3">
    <source>
        <dbReference type="Proteomes" id="UP001576784"/>
    </source>
</evidence>